<feature type="active site" description="Acyl-thioester intermediate" evidence="2">
    <location>
        <position position="320"/>
    </location>
</feature>
<evidence type="ECO:0000256" key="3">
    <source>
        <dbReference type="SAM" id="MobiDB-lite"/>
    </source>
</evidence>
<keyword evidence="1 5" id="KW-0378">Hydrolase</keyword>
<protein>
    <submittedName>
        <fullName evidence="5">Class B sortase</fullName>
        <ecNumber evidence="5">3.4.22.71</ecNumber>
    </submittedName>
</protein>
<evidence type="ECO:0000313" key="5">
    <source>
        <dbReference type="EMBL" id="MBS6941707.1"/>
    </source>
</evidence>
<accession>A0A943UUS8</accession>
<keyword evidence="4" id="KW-0812">Transmembrane</keyword>
<keyword evidence="4" id="KW-0472">Membrane</keyword>
<feature type="transmembrane region" description="Helical" evidence="4">
    <location>
        <begin position="96"/>
        <end position="123"/>
    </location>
</feature>
<dbReference type="Pfam" id="PF04203">
    <property type="entry name" value="Sortase"/>
    <property type="match status" value="1"/>
</dbReference>
<evidence type="ECO:0000313" key="6">
    <source>
        <dbReference type="Proteomes" id="UP000727506"/>
    </source>
</evidence>
<keyword evidence="4" id="KW-1133">Transmembrane helix</keyword>
<sequence length="347" mass="37332">MEKRNDIPYGPQGDPAAFSRDGRFDGSDFSTDASYDAHLVPSDTLDGLDAPYYPDACAPDAQASGGAPDAQAYARARYGAAVKGAKRKRAAKRSPLWTAVSVLAALVLVVCLGILAVIGYGYWHGTKVYDDIAQQAFPEKQLDALAASTIDWDALLAQNPDTVGWIYMPGTSIDYPIVQGETDEEYLKKDFAGNTGGLVHKGAIFLSSGNDSSMADQNNVIYGHNMNDDTMFAHILQMADQQAFDAARTFYVFTPTRNYRCTTYALDVVDATQTSLLQFSFADQSALNAYMTSRVEESVPTAPLDIDLNGVSKLFTLITCGDDYASTRAVLFGAVVESAVPENAPAA</sequence>
<dbReference type="CDD" id="cd05826">
    <property type="entry name" value="Sortase_B"/>
    <property type="match status" value="1"/>
</dbReference>
<dbReference type="Proteomes" id="UP000727506">
    <property type="component" value="Unassembled WGS sequence"/>
</dbReference>
<feature type="region of interest" description="Disordered" evidence="3">
    <location>
        <begin position="1"/>
        <end position="25"/>
    </location>
</feature>
<feature type="active site" description="Proton donor/acceptor" evidence="2">
    <location>
        <position position="224"/>
    </location>
</feature>
<comment type="caution">
    <text evidence="5">The sequence shown here is derived from an EMBL/GenBank/DDBJ whole genome shotgun (WGS) entry which is preliminary data.</text>
</comment>
<evidence type="ECO:0000256" key="1">
    <source>
        <dbReference type="ARBA" id="ARBA00022801"/>
    </source>
</evidence>
<dbReference type="InterPro" id="IPR023365">
    <property type="entry name" value="Sortase_dom-sf"/>
</dbReference>
<dbReference type="Gene3D" id="2.40.260.10">
    <property type="entry name" value="Sortase"/>
    <property type="match status" value="1"/>
</dbReference>
<proteinExistence type="predicted"/>
<dbReference type="GO" id="GO:0016787">
    <property type="term" value="F:hydrolase activity"/>
    <property type="evidence" value="ECO:0007669"/>
    <property type="project" value="UniProtKB-KW"/>
</dbReference>
<gene>
    <name evidence="5" type="primary">srtB</name>
    <name evidence="5" type="ORF">KH142_09645</name>
</gene>
<dbReference type="EC" id="3.4.22.71" evidence="5"/>
<dbReference type="AlphaFoldDB" id="A0A943UUS8"/>
<dbReference type="InterPro" id="IPR005754">
    <property type="entry name" value="Sortase"/>
</dbReference>
<dbReference type="NCBIfam" id="TIGR03064">
    <property type="entry name" value="sortase_srtB"/>
    <property type="match status" value="1"/>
</dbReference>
<dbReference type="SUPFAM" id="SSF63817">
    <property type="entry name" value="Sortase"/>
    <property type="match status" value="1"/>
</dbReference>
<dbReference type="EMBL" id="JAGZSV010000274">
    <property type="protein sequence ID" value="MBS6941707.1"/>
    <property type="molecule type" value="Genomic_DNA"/>
</dbReference>
<evidence type="ECO:0000256" key="2">
    <source>
        <dbReference type="PIRSR" id="PIRSR605754-1"/>
    </source>
</evidence>
<evidence type="ECO:0000256" key="4">
    <source>
        <dbReference type="SAM" id="Phobius"/>
    </source>
</evidence>
<dbReference type="InterPro" id="IPR009835">
    <property type="entry name" value="SrtB"/>
</dbReference>
<name>A0A943UUS8_9ACTN</name>
<organism evidence="5 6">
    <name type="scientific">Slackia piriformis</name>
    <dbReference type="NCBI Taxonomy" id="626934"/>
    <lineage>
        <taxon>Bacteria</taxon>
        <taxon>Bacillati</taxon>
        <taxon>Actinomycetota</taxon>
        <taxon>Coriobacteriia</taxon>
        <taxon>Eggerthellales</taxon>
        <taxon>Eggerthellaceae</taxon>
        <taxon>Slackia</taxon>
    </lineage>
</organism>
<reference evidence="5" key="1">
    <citation type="submission" date="2021-02" db="EMBL/GenBank/DDBJ databases">
        <title>Infant gut strain persistence is associated with maternal origin, phylogeny, and functional potential including surface adhesion and iron acquisition.</title>
        <authorList>
            <person name="Lou Y.C."/>
        </authorList>
    </citation>
    <scope>NUCLEOTIDE SEQUENCE</scope>
    <source>
        <strain evidence="5">L2_039_000G1_dasL2_039_000G1_concoct_11</strain>
    </source>
</reference>